<dbReference type="InterPro" id="IPR053421">
    <property type="entry name" value="Esterase_Immunogenic_RsiV"/>
</dbReference>
<dbReference type="NCBIfam" id="NF043047">
    <property type="entry name" value="EstaseRv3036c"/>
    <property type="match status" value="1"/>
</dbReference>
<gene>
    <name evidence="3" type="ORF">NCTC10485_03122</name>
</gene>
<evidence type="ECO:0000313" key="3">
    <source>
        <dbReference type="EMBL" id="VEG48820.1"/>
    </source>
</evidence>
<dbReference type="RefSeq" id="WP_235666159.1">
    <property type="nucleotide sequence ID" value="NZ_AP022604.1"/>
</dbReference>
<dbReference type="Proteomes" id="UP000282551">
    <property type="component" value="Chromosome"/>
</dbReference>
<dbReference type="InterPro" id="IPR037126">
    <property type="entry name" value="PdaC/RsiV-like_sf"/>
</dbReference>
<protein>
    <submittedName>
        <fullName evidence="3">Putative secreted protein</fullName>
    </submittedName>
</protein>
<sequence length="224" mass="24596">MMRVWLLTALLAAALLGWTPAAGAANGCGDLGGTLDQEGMCRTQESRTHYDLDIAFPVDYPDQAAITEFITTTRDGFVDTALDRRAHNLPYRMEIQSTEHATETTRSVAFEVYQNVGGAHPSSWYQTFNYDLARQRPITFEALFAPDTRPLEAIYPLVQRELADRLGVPDPVSPKTGLDAASYQSFAITPDQLIFYFDRGAIMAGAAGAHTVALPRAELPRLAV</sequence>
<dbReference type="InterPro" id="IPR021729">
    <property type="entry name" value="DUF3298"/>
</dbReference>
<evidence type="ECO:0000256" key="1">
    <source>
        <dbReference type="SAM" id="SignalP"/>
    </source>
</evidence>
<keyword evidence="4" id="KW-1185">Reference proteome</keyword>
<feature type="signal peptide" evidence="1">
    <location>
        <begin position="1"/>
        <end position="24"/>
    </location>
</feature>
<evidence type="ECO:0000313" key="4">
    <source>
        <dbReference type="Proteomes" id="UP000282551"/>
    </source>
</evidence>
<name>A0A3S4RI62_MYCCI</name>
<dbReference type="Gene3D" id="3.30.565.40">
    <property type="entry name" value="Fervidobacterium nodosum Rt17-B1 like"/>
    <property type="match status" value="1"/>
</dbReference>
<proteinExistence type="predicted"/>
<keyword evidence="1" id="KW-0732">Signal</keyword>
<dbReference type="Gene3D" id="3.90.640.20">
    <property type="entry name" value="Heat-shock cognate protein, ATPase"/>
    <property type="match status" value="1"/>
</dbReference>
<evidence type="ECO:0000259" key="2">
    <source>
        <dbReference type="Pfam" id="PF11738"/>
    </source>
</evidence>
<reference evidence="3 4" key="1">
    <citation type="submission" date="2018-12" db="EMBL/GenBank/DDBJ databases">
        <authorList>
            <consortium name="Pathogen Informatics"/>
        </authorList>
    </citation>
    <scope>NUCLEOTIDE SEQUENCE [LARGE SCALE GENOMIC DNA]</scope>
    <source>
        <strain evidence="3 4">NCTC10485</strain>
    </source>
</reference>
<feature type="chain" id="PRO_5018570571" evidence="1">
    <location>
        <begin position="25"/>
        <end position="224"/>
    </location>
</feature>
<accession>A0A3S4RI62</accession>
<feature type="domain" description="DUF3298" evidence="2">
    <location>
        <begin position="142"/>
        <end position="216"/>
    </location>
</feature>
<dbReference type="AlphaFoldDB" id="A0A3S4RI62"/>
<dbReference type="EMBL" id="LR134355">
    <property type="protein sequence ID" value="VEG48820.1"/>
    <property type="molecule type" value="Genomic_DNA"/>
</dbReference>
<dbReference type="Pfam" id="PF11738">
    <property type="entry name" value="DUF3298"/>
    <property type="match status" value="1"/>
</dbReference>
<organism evidence="3 4">
    <name type="scientific">Mycolicibacterium chitae</name>
    <name type="common">Mycobacterium chitae</name>
    <dbReference type="NCBI Taxonomy" id="1792"/>
    <lineage>
        <taxon>Bacteria</taxon>
        <taxon>Bacillati</taxon>
        <taxon>Actinomycetota</taxon>
        <taxon>Actinomycetes</taxon>
        <taxon>Mycobacteriales</taxon>
        <taxon>Mycobacteriaceae</taxon>
        <taxon>Mycolicibacterium</taxon>
    </lineage>
</organism>